<name>A0ABW2F8G4_9BACL</name>
<evidence type="ECO:0000256" key="5">
    <source>
        <dbReference type="ARBA" id="ARBA00031399"/>
    </source>
</evidence>
<evidence type="ECO:0000313" key="10">
    <source>
        <dbReference type="Proteomes" id="UP001596378"/>
    </source>
</evidence>
<feature type="transmembrane region" description="Helical" evidence="7">
    <location>
        <begin position="12"/>
        <end position="32"/>
    </location>
</feature>
<evidence type="ECO:0000256" key="4">
    <source>
        <dbReference type="ARBA" id="ARBA00024688"/>
    </source>
</evidence>
<dbReference type="PANTHER" id="PTHR42838">
    <property type="entry name" value="CYTOCHROME C OXIDASE SUBUNIT II"/>
    <property type="match status" value="1"/>
</dbReference>
<evidence type="ECO:0000313" key="9">
    <source>
        <dbReference type="EMBL" id="MFC7148517.1"/>
    </source>
</evidence>
<keyword evidence="7" id="KW-1133">Transmembrane helix</keyword>
<evidence type="ECO:0000256" key="2">
    <source>
        <dbReference type="ARBA" id="ARBA00022723"/>
    </source>
</evidence>
<dbReference type="InterPro" id="IPR051403">
    <property type="entry name" value="NosZ/Cyto_c_oxidase_sub2"/>
</dbReference>
<reference evidence="10" key="1">
    <citation type="journal article" date="2019" name="Int. J. Syst. Evol. Microbiol.">
        <title>The Global Catalogue of Microorganisms (GCM) 10K type strain sequencing project: providing services to taxonomists for standard genome sequencing and annotation.</title>
        <authorList>
            <consortium name="The Broad Institute Genomics Platform"/>
            <consortium name="The Broad Institute Genome Sequencing Center for Infectious Disease"/>
            <person name="Wu L."/>
            <person name="Ma J."/>
        </authorList>
    </citation>
    <scope>NUCLEOTIDE SEQUENCE [LARGE SCALE GENOMIC DNA]</scope>
    <source>
        <strain evidence="10">KCTC 12907</strain>
    </source>
</reference>
<dbReference type="EMBL" id="JBHTAI010000004">
    <property type="protein sequence ID" value="MFC7148517.1"/>
    <property type="molecule type" value="Genomic_DNA"/>
</dbReference>
<feature type="domain" description="Cytochrome oxidase subunit II copper A binding" evidence="8">
    <location>
        <begin position="64"/>
        <end position="157"/>
    </location>
</feature>
<dbReference type="InterPro" id="IPR034214">
    <property type="entry name" value="Ba3_CcO_II_C"/>
</dbReference>
<dbReference type="PANTHER" id="PTHR42838:SF2">
    <property type="entry name" value="NITROUS-OXIDE REDUCTASE"/>
    <property type="match status" value="1"/>
</dbReference>
<dbReference type="InterPro" id="IPR008972">
    <property type="entry name" value="Cupredoxin"/>
</dbReference>
<dbReference type="PROSITE" id="PS00078">
    <property type="entry name" value="COX2"/>
    <property type="match status" value="1"/>
</dbReference>
<comment type="subcellular location">
    <subcellularLocation>
        <location evidence="1">Cell envelope</location>
    </subcellularLocation>
</comment>
<comment type="catalytic activity">
    <reaction evidence="6">
        <text>4 Fe(II)-[cytochrome c] + O2 + 8 H(+)(in) = 4 Fe(III)-[cytochrome c] + 2 H2O + 4 H(+)(out)</text>
        <dbReference type="Rhea" id="RHEA:11436"/>
        <dbReference type="Rhea" id="RHEA-COMP:10350"/>
        <dbReference type="Rhea" id="RHEA-COMP:14399"/>
        <dbReference type="ChEBI" id="CHEBI:15377"/>
        <dbReference type="ChEBI" id="CHEBI:15378"/>
        <dbReference type="ChEBI" id="CHEBI:15379"/>
        <dbReference type="ChEBI" id="CHEBI:29033"/>
        <dbReference type="ChEBI" id="CHEBI:29034"/>
        <dbReference type="EC" id="7.1.1.9"/>
    </reaction>
</comment>
<proteinExistence type="predicted"/>
<keyword evidence="2" id="KW-0479">Metal-binding</keyword>
<keyword evidence="7" id="KW-0472">Membrane</keyword>
<dbReference type="PROSITE" id="PS50857">
    <property type="entry name" value="COX2_CUA"/>
    <property type="match status" value="1"/>
</dbReference>
<evidence type="ECO:0000256" key="1">
    <source>
        <dbReference type="ARBA" id="ARBA00004196"/>
    </source>
</evidence>
<evidence type="ECO:0000256" key="3">
    <source>
        <dbReference type="ARBA" id="ARBA00023008"/>
    </source>
</evidence>
<dbReference type="InterPro" id="IPR001505">
    <property type="entry name" value="Copper_CuA"/>
</dbReference>
<evidence type="ECO:0000256" key="7">
    <source>
        <dbReference type="SAM" id="Phobius"/>
    </source>
</evidence>
<dbReference type="Pfam" id="PF00116">
    <property type="entry name" value="COX2"/>
    <property type="match status" value="1"/>
</dbReference>
<dbReference type="Gene3D" id="2.60.40.420">
    <property type="entry name" value="Cupredoxins - blue copper proteins"/>
    <property type="match status" value="1"/>
</dbReference>
<comment type="caution">
    <text evidence="9">The sequence shown here is derived from an EMBL/GenBank/DDBJ whole genome shotgun (WGS) entry which is preliminary data.</text>
</comment>
<dbReference type="InterPro" id="IPR002429">
    <property type="entry name" value="CcO_II-like_C"/>
</dbReference>
<accession>A0ABW2F8G4</accession>
<evidence type="ECO:0000256" key="6">
    <source>
        <dbReference type="ARBA" id="ARBA00047816"/>
    </source>
</evidence>
<gene>
    <name evidence="9" type="ORF">ACFQMJ_08285</name>
</gene>
<dbReference type="SUPFAM" id="SSF49503">
    <property type="entry name" value="Cupredoxins"/>
    <property type="match status" value="1"/>
</dbReference>
<sequence>MKLKMHRYEEIWLICGSSLLVIFMLLTGYQTFALGMGPPSHSETIDPQQVDRTAPFDKPGVNKIGDAEYEVVMTLEAFSFTPAEIEIPAGSTVHFILTSKDVAHGFEVAGTNVNAMVMPGYIQKITQKFGKAGEYLIVCNEYCGAGHQYMNTIIKVV</sequence>
<keyword evidence="10" id="KW-1185">Reference proteome</keyword>
<comment type="function">
    <text evidence="4">Subunits I and II form the functional core of the enzyme complex. Electrons originating in cytochrome c are transferred via heme a and Cu(A) to the binuclear center formed by heme a3 and Cu(B).</text>
</comment>
<protein>
    <recommendedName>
        <fullName evidence="5">Cytochrome aa3 subunit 2</fullName>
    </recommendedName>
</protein>
<keyword evidence="7" id="KW-0812">Transmembrane</keyword>
<evidence type="ECO:0000259" key="8">
    <source>
        <dbReference type="PROSITE" id="PS50857"/>
    </source>
</evidence>
<keyword evidence="3" id="KW-0186">Copper</keyword>
<dbReference type="Proteomes" id="UP001596378">
    <property type="component" value="Unassembled WGS sequence"/>
</dbReference>
<dbReference type="CDD" id="cd13913">
    <property type="entry name" value="ba3_CcO_II_C"/>
    <property type="match status" value="1"/>
</dbReference>
<organism evidence="9 10">
    <name type="scientific">Cohnella cellulosilytica</name>
    <dbReference type="NCBI Taxonomy" id="986710"/>
    <lineage>
        <taxon>Bacteria</taxon>
        <taxon>Bacillati</taxon>
        <taxon>Bacillota</taxon>
        <taxon>Bacilli</taxon>
        <taxon>Bacillales</taxon>
        <taxon>Paenibacillaceae</taxon>
        <taxon>Cohnella</taxon>
    </lineage>
</organism>
<dbReference type="RefSeq" id="WP_378045183.1">
    <property type="nucleotide sequence ID" value="NZ_JBHMDN010000007.1"/>
</dbReference>